<keyword evidence="1" id="KW-1133">Transmembrane helix</keyword>
<reference evidence="2 3" key="1">
    <citation type="submission" date="2016-01" db="EMBL/GenBank/DDBJ databases">
        <authorList>
            <person name="Oliw E.H."/>
        </authorList>
    </citation>
    <scope>NUCLEOTIDE SEQUENCE [LARGE SCALE GENOMIC DNA]</scope>
    <source>
        <strain evidence="2">LMG 27134</strain>
    </source>
</reference>
<evidence type="ECO:0000313" key="2">
    <source>
        <dbReference type="EMBL" id="SAL71064.1"/>
    </source>
</evidence>
<dbReference type="RefSeq" id="WP_062092588.1">
    <property type="nucleotide sequence ID" value="NZ_FCOK02000109.1"/>
</dbReference>
<organism evidence="2 3">
    <name type="scientific">Caballeronia udeis</name>
    <dbReference type="NCBI Taxonomy" id="1232866"/>
    <lineage>
        <taxon>Bacteria</taxon>
        <taxon>Pseudomonadati</taxon>
        <taxon>Pseudomonadota</taxon>
        <taxon>Betaproteobacteria</taxon>
        <taxon>Burkholderiales</taxon>
        <taxon>Burkholderiaceae</taxon>
        <taxon>Caballeronia</taxon>
    </lineage>
</organism>
<keyword evidence="1" id="KW-0472">Membrane</keyword>
<feature type="transmembrane region" description="Helical" evidence="1">
    <location>
        <begin position="31"/>
        <end position="57"/>
    </location>
</feature>
<dbReference type="AlphaFoldDB" id="A0A158JQ69"/>
<dbReference type="EMBL" id="FCOK02000109">
    <property type="protein sequence ID" value="SAL71064.1"/>
    <property type="molecule type" value="Genomic_DNA"/>
</dbReference>
<evidence type="ECO:0000313" key="3">
    <source>
        <dbReference type="Proteomes" id="UP000054683"/>
    </source>
</evidence>
<protein>
    <submittedName>
        <fullName evidence="2">Uncharacterized protein</fullName>
    </submittedName>
</protein>
<keyword evidence="1" id="KW-0812">Transmembrane</keyword>
<evidence type="ECO:0000256" key="1">
    <source>
        <dbReference type="SAM" id="Phobius"/>
    </source>
</evidence>
<accession>A0A158JQ69</accession>
<dbReference type="OrthoDB" id="9098381at2"/>
<dbReference type="Proteomes" id="UP000054683">
    <property type="component" value="Unassembled WGS sequence"/>
</dbReference>
<name>A0A158JQ69_9BURK</name>
<proteinExistence type="predicted"/>
<sequence>MYNDQQQTSLFSFIHSDHAGIPRPVRALCNIVAILTFFTPAFLACTSCLGILLGLAGLREVYPALAQGIALGVIDMIKGGAIGFTALLLTVAFYEREQFAQFIRDELYQMIEDEIMPRYR</sequence>
<feature type="transmembrane region" description="Helical" evidence="1">
    <location>
        <begin position="69"/>
        <end position="94"/>
    </location>
</feature>
<gene>
    <name evidence="2" type="ORF">AWB69_08539</name>
</gene>